<name>A0ACA9RZL9_9GLOM</name>
<sequence length="121" mass="14284">DFYSTASCRKDGYLFVKAIDFGKRVVTFLFDCEEKKDEDFFVKAIDFGKRVVMFFFDYEEKKDENLFVKAIDFGKRVVTNPEFTVLMTENLSNISIEELEAWLKSVSQYLFVHIKKQIITT</sequence>
<feature type="non-terminal residue" evidence="1">
    <location>
        <position position="1"/>
    </location>
</feature>
<feature type="non-terminal residue" evidence="1">
    <location>
        <position position="121"/>
    </location>
</feature>
<dbReference type="Proteomes" id="UP000789920">
    <property type="component" value="Unassembled WGS sequence"/>
</dbReference>
<evidence type="ECO:0000313" key="1">
    <source>
        <dbReference type="EMBL" id="CAG8815152.1"/>
    </source>
</evidence>
<comment type="caution">
    <text evidence="1">The sequence shown here is derived from an EMBL/GenBank/DDBJ whole genome shotgun (WGS) entry which is preliminary data.</text>
</comment>
<protein>
    <submittedName>
        <fullName evidence="1">18418_t:CDS:1</fullName>
    </submittedName>
</protein>
<reference evidence="1" key="1">
    <citation type="submission" date="2021-06" db="EMBL/GenBank/DDBJ databases">
        <authorList>
            <person name="Kallberg Y."/>
            <person name="Tangrot J."/>
            <person name="Rosling A."/>
        </authorList>
    </citation>
    <scope>NUCLEOTIDE SEQUENCE</scope>
    <source>
        <strain evidence="1">MA461A</strain>
    </source>
</reference>
<evidence type="ECO:0000313" key="2">
    <source>
        <dbReference type="Proteomes" id="UP000789920"/>
    </source>
</evidence>
<gene>
    <name evidence="1" type="ORF">RPERSI_LOCUS24150</name>
</gene>
<dbReference type="EMBL" id="CAJVQC010076949">
    <property type="protein sequence ID" value="CAG8815152.1"/>
    <property type="molecule type" value="Genomic_DNA"/>
</dbReference>
<accession>A0ACA9RZL9</accession>
<organism evidence="1 2">
    <name type="scientific">Racocetra persica</name>
    <dbReference type="NCBI Taxonomy" id="160502"/>
    <lineage>
        <taxon>Eukaryota</taxon>
        <taxon>Fungi</taxon>
        <taxon>Fungi incertae sedis</taxon>
        <taxon>Mucoromycota</taxon>
        <taxon>Glomeromycotina</taxon>
        <taxon>Glomeromycetes</taxon>
        <taxon>Diversisporales</taxon>
        <taxon>Gigasporaceae</taxon>
        <taxon>Racocetra</taxon>
    </lineage>
</organism>
<proteinExistence type="predicted"/>
<keyword evidence="2" id="KW-1185">Reference proteome</keyword>